<comment type="caution">
    <text evidence="1">The sequence shown here is derived from an EMBL/GenBank/DDBJ whole genome shotgun (WGS) entry which is preliminary data.</text>
</comment>
<protein>
    <submittedName>
        <fullName evidence="1">5079_t:CDS:1</fullName>
    </submittedName>
</protein>
<feature type="non-terminal residue" evidence="1">
    <location>
        <position position="49"/>
    </location>
</feature>
<dbReference type="EMBL" id="CAJVPP010007363">
    <property type="protein sequence ID" value="CAG8687846.1"/>
    <property type="molecule type" value="Genomic_DNA"/>
</dbReference>
<evidence type="ECO:0000313" key="1">
    <source>
        <dbReference type="EMBL" id="CAG8687846.1"/>
    </source>
</evidence>
<dbReference type="AlphaFoldDB" id="A0A9N9EN94"/>
<organism evidence="1 2">
    <name type="scientific">Funneliformis mosseae</name>
    <name type="common">Endomycorrhizal fungus</name>
    <name type="synonym">Glomus mosseae</name>
    <dbReference type="NCBI Taxonomy" id="27381"/>
    <lineage>
        <taxon>Eukaryota</taxon>
        <taxon>Fungi</taxon>
        <taxon>Fungi incertae sedis</taxon>
        <taxon>Mucoromycota</taxon>
        <taxon>Glomeromycotina</taxon>
        <taxon>Glomeromycetes</taxon>
        <taxon>Glomerales</taxon>
        <taxon>Glomeraceae</taxon>
        <taxon>Funneliformis</taxon>
    </lineage>
</organism>
<gene>
    <name evidence="1" type="ORF">FMOSSE_LOCUS13187</name>
</gene>
<evidence type="ECO:0000313" key="2">
    <source>
        <dbReference type="Proteomes" id="UP000789375"/>
    </source>
</evidence>
<reference evidence="1" key="1">
    <citation type="submission" date="2021-06" db="EMBL/GenBank/DDBJ databases">
        <authorList>
            <person name="Kallberg Y."/>
            <person name="Tangrot J."/>
            <person name="Rosling A."/>
        </authorList>
    </citation>
    <scope>NUCLEOTIDE SEQUENCE</scope>
    <source>
        <strain evidence="1">87-6 pot B 2015</strain>
    </source>
</reference>
<dbReference type="Proteomes" id="UP000789375">
    <property type="component" value="Unassembled WGS sequence"/>
</dbReference>
<name>A0A9N9EN94_FUNMO</name>
<accession>A0A9N9EN94</accession>
<sequence>DSMSRGRFEQHYGQRSIAGAKDHVFLTDGRVNGTTNYIAQKLEVLTLCR</sequence>
<keyword evidence="2" id="KW-1185">Reference proteome</keyword>
<proteinExistence type="predicted"/>